<dbReference type="Pfam" id="PF00528">
    <property type="entry name" value="BPD_transp_1"/>
    <property type="match status" value="1"/>
</dbReference>
<keyword evidence="2 7" id="KW-0813">Transport</keyword>
<dbReference type="Gene3D" id="1.10.3720.10">
    <property type="entry name" value="MetI-like"/>
    <property type="match status" value="1"/>
</dbReference>
<dbReference type="PROSITE" id="PS50928">
    <property type="entry name" value="ABC_TM1"/>
    <property type="match status" value="1"/>
</dbReference>
<keyword evidence="4 7" id="KW-0812">Transmembrane</keyword>
<dbReference type="InterPro" id="IPR035906">
    <property type="entry name" value="MetI-like_sf"/>
</dbReference>
<dbReference type="SUPFAM" id="SSF161098">
    <property type="entry name" value="MetI-like"/>
    <property type="match status" value="1"/>
</dbReference>
<keyword evidence="3" id="KW-1003">Cell membrane</keyword>
<comment type="subcellular location">
    <subcellularLocation>
        <location evidence="1 7">Cell membrane</location>
        <topology evidence="1 7">Multi-pass membrane protein</topology>
    </subcellularLocation>
</comment>
<dbReference type="EMBL" id="AP023367">
    <property type="protein sequence ID" value="BCJ96766.1"/>
    <property type="molecule type" value="Genomic_DNA"/>
</dbReference>
<feature type="transmembrane region" description="Helical" evidence="7">
    <location>
        <begin position="259"/>
        <end position="278"/>
    </location>
</feature>
<evidence type="ECO:0000256" key="3">
    <source>
        <dbReference type="ARBA" id="ARBA00022475"/>
    </source>
</evidence>
<proteinExistence type="inferred from homology"/>
<dbReference type="AlphaFoldDB" id="A0A6S6R3S5"/>
<evidence type="ECO:0000256" key="1">
    <source>
        <dbReference type="ARBA" id="ARBA00004651"/>
    </source>
</evidence>
<dbReference type="PANTHER" id="PTHR43744:SF9">
    <property type="entry name" value="POLYGALACTURONAN_RHAMNOGALACTURONAN TRANSPORT SYSTEM PERMEASE PROTEIN YTCP"/>
    <property type="match status" value="1"/>
</dbReference>
<accession>A0A6S6R3S5</accession>
<name>A0A6S6R3S5_9FIRM</name>
<dbReference type="GO" id="GO:0005886">
    <property type="term" value="C:plasma membrane"/>
    <property type="evidence" value="ECO:0007669"/>
    <property type="project" value="UniProtKB-SubCell"/>
</dbReference>
<keyword evidence="9" id="KW-1185">Reference proteome</keyword>
<evidence type="ECO:0000256" key="5">
    <source>
        <dbReference type="ARBA" id="ARBA00022989"/>
    </source>
</evidence>
<evidence type="ECO:0000313" key="8">
    <source>
        <dbReference type="EMBL" id="BCJ96766.1"/>
    </source>
</evidence>
<evidence type="ECO:0000256" key="7">
    <source>
        <dbReference type="RuleBase" id="RU363032"/>
    </source>
</evidence>
<dbReference type="Proteomes" id="UP000515561">
    <property type="component" value="Chromosome"/>
</dbReference>
<evidence type="ECO:0000256" key="2">
    <source>
        <dbReference type="ARBA" id="ARBA00022448"/>
    </source>
</evidence>
<organism evidence="8 9">
    <name type="scientific">Anaerocolumna cellulosilytica</name>
    <dbReference type="NCBI Taxonomy" id="433286"/>
    <lineage>
        <taxon>Bacteria</taxon>
        <taxon>Bacillati</taxon>
        <taxon>Bacillota</taxon>
        <taxon>Clostridia</taxon>
        <taxon>Lachnospirales</taxon>
        <taxon>Lachnospiraceae</taxon>
        <taxon>Anaerocolumna</taxon>
    </lineage>
</organism>
<sequence length="293" mass="32363">MSVYESKTNKKANLFQLFLNIFFIGIVLITIIPLLNVLSVSLSSKSAIATGEVGIFPVGFNLDAYAKVFSNASFMRSFFYSILLTAGHTLLAMFLTILAAYPLSKKELPGRALLMGLIVVTMYFDPGIIPHYLNIKSLNLLDTVWAIAIPGALSAYNLVILRTFFSGIDNSLYEAAYMDGCSELKSMINIAIPLAKPSIATLSLFYAVNRWNGVSDVMYYINNSNLQTVQLRLKQLMDSIVISQQEIVDAAIQLTPENIKNASIVFSMVPMLIAYPFIQRFFTKGMMVGAVKG</sequence>
<dbReference type="PANTHER" id="PTHR43744">
    <property type="entry name" value="ABC TRANSPORTER PERMEASE PROTEIN MG189-RELATED-RELATED"/>
    <property type="match status" value="1"/>
</dbReference>
<reference evidence="8 9" key="1">
    <citation type="journal article" date="2016" name="Int. J. Syst. Evol. Microbiol.">
        <title>Descriptions of Anaerotaenia torta gen. nov., sp. nov. and Anaerocolumna cellulosilytica gen. nov., sp. nov. isolated from a methanogenic reactor of cattle waste.</title>
        <authorList>
            <person name="Uek A."/>
            <person name="Ohtaki Y."/>
            <person name="Kaku N."/>
            <person name="Ueki K."/>
        </authorList>
    </citation>
    <scope>NUCLEOTIDE SEQUENCE [LARGE SCALE GENOMIC DNA]</scope>
    <source>
        <strain evidence="8 9">SN021</strain>
    </source>
</reference>
<feature type="transmembrane region" description="Helical" evidence="7">
    <location>
        <begin position="113"/>
        <end position="133"/>
    </location>
</feature>
<gene>
    <name evidence="8" type="primary">lplC_3</name>
    <name evidence="8" type="ORF">acsn021_43350</name>
</gene>
<comment type="similarity">
    <text evidence="7">Belongs to the binding-protein-dependent transport system permease family.</text>
</comment>
<dbReference type="GO" id="GO:0055085">
    <property type="term" value="P:transmembrane transport"/>
    <property type="evidence" value="ECO:0007669"/>
    <property type="project" value="InterPro"/>
</dbReference>
<dbReference type="CDD" id="cd06261">
    <property type="entry name" value="TM_PBP2"/>
    <property type="match status" value="1"/>
</dbReference>
<evidence type="ECO:0000313" key="9">
    <source>
        <dbReference type="Proteomes" id="UP000515561"/>
    </source>
</evidence>
<evidence type="ECO:0000256" key="4">
    <source>
        <dbReference type="ARBA" id="ARBA00022692"/>
    </source>
</evidence>
<dbReference type="RefSeq" id="WP_184092177.1">
    <property type="nucleotide sequence ID" value="NZ_AP023367.1"/>
</dbReference>
<keyword evidence="5 7" id="KW-1133">Transmembrane helix</keyword>
<feature type="transmembrane region" description="Helical" evidence="7">
    <location>
        <begin position="78"/>
        <end position="101"/>
    </location>
</feature>
<feature type="transmembrane region" description="Helical" evidence="7">
    <location>
        <begin position="12"/>
        <end position="35"/>
    </location>
</feature>
<keyword evidence="6 7" id="KW-0472">Membrane</keyword>
<evidence type="ECO:0000256" key="6">
    <source>
        <dbReference type="ARBA" id="ARBA00023136"/>
    </source>
</evidence>
<dbReference type="InterPro" id="IPR000515">
    <property type="entry name" value="MetI-like"/>
</dbReference>
<protein>
    <submittedName>
        <fullName evidence="8">Protein LplC</fullName>
    </submittedName>
</protein>
<dbReference type="KEGG" id="acel:acsn021_43350"/>
<feature type="transmembrane region" description="Helical" evidence="7">
    <location>
        <begin position="145"/>
        <end position="165"/>
    </location>
</feature>